<evidence type="ECO:0000256" key="6">
    <source>
        <dbReference type="ARBA" id="ARBA00023136"/>
    </source>
</evidence>
<evidence type="ECO:0000256" key="2">
    <source>
        <dbReference type="ARBA" id="ARBA00022692"/>
    </source>
</evidence>
<dbReference type="InterPro" id="IPR003439">
    <property type="entry name" value="ABC_transporter-like_ATP-bd"/>
</dbReference>
<organism evidence="11 12">
    <name type="scientific">Sulfurovum riftiae</name>
    <dbReference type="NCBI Taxonomy" id="1630136"/>
    <lineage>
        <taxon>Bacteria</taxon>
        <taxon>Pseudomonadati</taxon>
        <taxon>Campylobacterota</taxon>
        <taxon>Epsilonproteobacteria</taxon>
        <taxon>Campylobacterales</taxon>
        <taxon>Sulfurovaceae</taxon>
        <taxon>Sulfurovum</taxon>
    </lineage>
</organism>
<evidence type="ECO:0000256" key="5">
    <source>
        <dbReference type="ARBA" id="ARBA00022989"/>
    </source>
</evidence>
<comment type="caution">
    <text evidence="11">The sequence shown here is derived from an EMBL/GenBank/DDBJ whole genome shotgun (WGS) entry which is preliminary data.</text>
</comment>
<dbReference type="SMART" id="SM00382">
    <property type="entry name" value="AAA"/>
    <property type="match status" value="1"/>
</dbReference>
<dbReference type="PROSITE" id="PS50893">
    <property type="entry name" value="ABC_TRANSPORTER_2"/>
    <property type="match status" value="1"/>
</dbReference>
<dbReference type="CDD" id="cd07346">
    <property type="entry name" value="ABC_6TM_exporters"/>
    <property type="match status" value="1"/>
</dbReference>
<feature type="region of interest" description="Disordered" evidence="7">
    <location>
        <begin position="376"/>
        <end position="397"/>
    </location>
</feature>
<dbReference type="SUPFAM" id="SSF90123">
    <property type="entry name" value="ABC transporter transmembrane region"/>
    <property type="match status" value="1"/>
</dbReference>
<feature type="transmembrane region" description="Helical" evidence="8">
    <location>
        <begin position="265"/>
        <end position="284"/>
    </location>
</feature>
<dbReference type="GO" id="GO:0005886">
    <property type="term" value="C:plasma membrane"/>
    <property type="evidence" value="ECO:0007669"/>
    <property type="project" value="UniProtKB-SubCell"/>
</dbReference>
<evidence type="ECO:0000256" key="3">
    <source>
        <dbReference type="ARBA" id="ARBA00022741"/>
    </source>
</evidence>
<dbReference type="EMBL" id="LNKT01000001">
    <property type="protein sequence ID" value="KYJ87739.1"/>
    <property type="molecule type" value="Genomic_DNA"/>
</dbReference>
<feature type="domain" description="ABC transporter" evidence="9">
    <location>
        <begin position="384"/>
        <end position="620"/>
    </location>
</feature>
<evidence type="ECO:0000313" key="11">
    <source>
        <dbReference type="EMBL" id="KYJ87739.1"/>
    </source>
</evidence>
<name>A0A151CJS0_9BACT</name>
<protein>
    <submittedName>
        <fullName evidence="11">ABC transporter ATP-binding protein</fullName>
    </submittedName>
</protein>
<evidence type="ECO:0000313" key="12">
    <source>
        <dbReference type="Proteomes" id="UP000075359"/>
    </source>
</evidence>
<accession>A0A151CJS0</accession>
<dbReference type="Pfam" id="PF00664">
    <property type="entry name" value="ABC_membrane"/>
    <property type="match status" value="1"/>
</dbReference>
<dbReference type="InterPro" id="IPR003593">
    <property type="entry name" value="AAA+_ATPase"/>
</dbReference>
<dbReference type="STRING" id="1630136.AS592_11665"/>
<dbReference type="Pfam" id="PF00005">
    <property type="entry name" value="ABC_tran"/>
    <property type="match status" value="1"/>
</dbReference>
<dbReference type="RefSeq" id="WP_067328826.1">
    <property type="nucleotide sequence ID" value="NZ_LNKT01000001.1"/>
</dbReference>
<dbReference type="PANTHER" id="PTHR43394">
    <property type="entry name" value="ATP-DEPENDENT PERMEASE MDL1, MITOCHONDRIAL"/>
    <property type="match status" value="1"/>
</dbReference>
<feature type="transmembrane region" description="Helical" evidence="8">
    <location>
        <begin position="21"/>
        <end position="47"/>
    </location>
</feature>
<sequence length="620" mass="69768">MKQYFCSIKSIVQQLLSYKRELILGNIIAIAATLLVVVIPLFIPIIVDELLLGKDHGFISWISANIWTTDTKGYVLGILAFILLLRLLSTFLSVLQTKIFVSISKNITFGMRQKLLAHLKHVSLKEYEMMRVGAVTSKLVTDVETIDGFVSTTISKLIVSSLILVFSSIVLLWIHWQLALFILLTNPIVVLFTVKLSRNIGKLKKEENRAVELFQSSLNETLELFHQIRAANKENYFFKESENKARELKEHSTNYGYKSDAAMKLSYLVFLAGYEVFRAVSILAVAYSDLSVGLMLAIFSYLWVMVSPTQDIINFQYVLATAKAACKRINTIFEMEQEPEVEEVENPFIHRKAIDIEVEGLWFSYEKRSRHSRPDWESLALEGKKSQDPRVEPGDDGKESNYILRNINMHISAGSKVAIVGASGSGKTTLANILVGFYPLESGEIFYGGISNRNLKLSTIRENIYLILQHPKLFNDTMLFNLTLGNSYSEEAVAEALHIAQLDDVIARLDKGLDTLVGKDGIKLSGGQRQRVAIARMVLSDPKVVIFDESTSALDVHTEAKLFEALHDFLRKKTVITIAHRLSTIKSAEFIYVLEDGRVVDSGTPKALLEKDESYFSSMI</sequence>
<proteinExistence type="predicted"/>
<dbReference type="PANTHER" id="PTHR43394:SF1">
    <property type="entry name" value="ATP-BINDING CASSETTE SUB-FAMILY B MEMBER 10, MITOCHONDRIAL"/>
    <property type="match status" value="1"/>
</dbReference>
<dbReference type="InterPro" id="IPR011527">
    <property type="entry name" value="ABC1_TM_dom"/>
</dbReference>
<evidence type="ECO:0000259" key="10">
    <source>
        <dbReference type="PROSITE" id="PS50929"/>
    </source>
</evidence>
<dbReference type="SUPFAM" id="SSF52540">
    <property type="entry name" value="P-loop containing nucleoside triphosphate hydrolases"/>
    <property type="match status" value="1"/>
</dbReference>
<keyword evidence="2 8" id="KW-0812">Transmembrane</keyword>
<dbReference type="AlphaFoldDB" id="A0A151CJS0"/>
<feature type="transmembrane region" description="Helical" evidence="8">
    <location>
        <begin position="157"/>
        <end position="174"/>
    </location>
</feature>
<gene>
    <name evidence="11" type="ORF">AS592_11665</name>
</gene>
<evidence type="ECO:0000256" key="8">
    <source>
        <dbReference type="SAM" id="Phobius"/>
    </source>
</evidence>
<reference evidence="11 12" key="1">
    <citation type="submission" date="2015-11" db="EMBL/GenBank/DDBJ databases">
        <title>Draft genome of Sulfurovum riftiae 1812E, a member of the Epsilonproteobacteria isolated from the tube of the deep-sea hydrothermal vent tubewom Riftia pachyptila.</title>
        <authorList>
            <person name="Vetriani C."/>
            <person name="Giovannelli D."/>
        </authorList>
    </citation>
    <scope>NUCLEOTIDE SEQUENCE [LARGE SCALE GENOMIC DNA]</scope>
    <source>
        <strain evidence="11 12">1812E</strain>
    </source>
</reference>
<dbReference type="InterPro" id="IPR017871">
    <property type="entry name" value="ABC_transporter-like_CS"/>
</dbReference>
<dbReference type="GO" id="GO:0015421">
    <property type="term" value="F:ABC-type oligopeptide transporter activity"/>
    <property type="evidence" value="ECO:0007669"/>
    <property type="project" value="TreeGrafter"/>
</dbReference>
<dbReference type="OrthoDB" id="9760168at2"/>
<dbReference type="GO" id="GO:0005524">
    <property type="term" value="F:ATP binding"/>
    <property type="evidence" value="ECO:0007669"/>
    <property type="project" value="UniProtKB-KW"/>
</dbReference>
<dbReference type="Proteomes" id="UP000075359">
    <property type="component" value="Unassembled WGS sequence"/>
</dbReference>
<dbReference type="Gene3D" id="3.40.50.300">
    <property type="entry name" value="P-loop containing nucleotide triphosphate hydrolases"/>
    <property type="match status" value="1"/>
</dbReference>
<keyword evidence="3" id="KW-0547">Nucleotide-binding</keyword>
<keyword evidence="6 8" id="KW-0472">Membrane</keyword>
<dbReference type="PROSITE" id="PS50929">
    <property type="entry name" value="ABC_TM1F"/>
    <property type="match status" value="1"/>
</dbReference>
<dbReference type="InterPro" id="IPR027417">
    <property type="entry name" value="P-loop_NTPase"/>
</dbReference>
<dbReference type="Gene3D" id="1.20.1560.10">
    <property type="entry name" value="ABC transporter type 1, transmembrane domain"/>
    <property type="match status" value="1"/>
</dbReference>
<evidence type="ECO:0000256" key="4">
    <source>
        <dbReference type="ARBA" id="ARBA00022840"/>
    </source>
</evidence>
<evidence type="ECO:0000256" key="1">
    <source>
        <dbReference type="ARBA" id="ARBA00004651"/>
    </source>
</evidence>
<feature type="transmembrane region" description="Helical" evidence="8">
    <location>
        <begin position="74"/>
        <end position="95"/>
    </location>
</feature>
<dbReference type="PROSITE" id="PS00211">
    <property type="entry name" value="ABC_TRANSPORTER_1"/>
    <property type="match status" value="1"/>
</dbReference>
<keyword evidence="12" id="KW-1185">Reference proteome</keyword>
<comment type="subcellular location">
    <subcellularLocation>
        <location evidence="1">Cell membrane</location>
        <topology evidence="1">Multi-pass membrane protein</topology>
    </subcellularLocation>
</comment>
<evidence type="ECO:0000256" key="7">
    <source>
        <dbReference type="SAM" id="MobiDB-lite"/>
    </source>
</evidence>
<dbReference type="InterPro" id="IPR039421">
    <property type="entry name" value="Type_1_exporter"/>
</dbReference>
<feature type="domain" description="ABC transmembrane type-1" evidence="10">
    <location>
        <begin position="23"/>
        <end position="321"/>
    </location>
</feature>
<evidence type="ECO:0000259" key="9">
    <source>
        <dbReference type="PROSITE" id="PS50893"/>
    </source>
</evidence>
<feature type="transmembrane region" description="Helical" evidence="8">
    <location>
        <begin position="180"/>
        <end position="197"/>
    </location>
</feature>
<dbReference type="InterPro" id="IPR036640">
    <property type="entry name" value="ABC1_TM_sf"/>
</dbReference>
<keyword evidence="5 8" id="KW-1133">Transmembrane helix</keyword>
<keyword evidence="4 11" id="KW-0067">ATP-binding</keyword>
<dbReference type="GO" id="GO:0016887">
    <property type="term" value="F:ATP hydrolysis activity"/>
    <property type="evidence" value="ECO:0007669"/>
    <property type="project" value="InterPro"/>
</dbReference>